<feature type="compositionally biased region" description="Low complexity" evidence="1">
    <location>
        <begin position="225"/>
        <end position="235"/>
    </location>
</feature>
<gene>
    <name evidence="3" type="ORF">M427DRAFT_43577</name>
</gene>
<organism evidence="3 4">
    <name type="scientific">Gonapodya prolifera (strain JEL478)</name>
    <name type="common">Monoblepharis prolifera</name>
    <dbReference type="NCBI Taxonomy" id="1344416"/>
    <lineage>
        <taxon>Eukaryota</taxon>
        <taxon>Fungi</taxon>
        <taxon>Fungi incertae sedis</taxon>
        <taxon>Chytridiomycota</taxon>
        <taxon>Chytridiomycota incertae sedis</taxon>
        <taxon>Monoblepharidomycetes</taxon>
        <taxon>Monoblepharidales</taxon>
        <taxon>Gonapodyaceae</taxon>
        <taxon>Gonapodya</taxon>
    </lineage>
</organism>
<protein>
    <submittedName>
        <fullName evidence="3">Uncharacterized protein</fullName>
    </submittedName>
</protein>
<name>A0A139AI85_GONPJ</name>
<dbReference type="AlphaFoldDB" id="A0A139AI85"/>
<evidence type="ECO:0000313" key="4">
    <source>
        <dbReference type="Proteomes" id="UP000070544"/>
    </source>
</evidence>
<keyword evidence="2" id="KW-0812">Transmembrane</keyword>
<feature type="transmembrane region" description="Helical" evidence="2">
    <location>
        <begin position="28"/>
        <end position="50"/>
    </location>
</feature>
<feature type="region of interest" description="Disordered" evidence="1">
    <location>
        <begin position="203"/>
        <end position="236"/>
    </location>
</feature>
<keyword evidence="4" id="KW-1185">Reference proteome</keyword>
<sequence length="249" mass="27194">MLDIKKRQQMPPKQKRTVVKWGVHRHMVLRHVISATLIRVAIVMSTVGIGTELDDVGLGWTPGKPSSASASGTSHQRNHIGSADHGIFIIAIGLVVVGLVSALMILLVIYLRRIIHTRTLLAPLRAQNPSLYWRVLFSNDDPLLAALGHSEPRDLAKTGYGAAATTWIGRRHHGGVEQVKKRPVKRQLVTRLGLTRTMRARSDVEMGGELGQSAQVGRDARIDSSESPAPSSRSSGELGWVMLVHSVAR</sequence>
<evidence type="ECO:0000256" key="2">
    <source>
        <dbReference type="SAM" id="Phobius"/>
    </source>
</evidence>
<reference evidence="3 4" key="1">
    <citation type="journal article" date="2015" name="Genome Biol. Evol.">
        <title>Phylogenomic analyses indicate that early fungi evolved digesting cell walls of algal ancestors of land plants.</title>
        <authorList>
            <person name="Chang Y."/>
            <person name="Wang S."/>
            <person name="Sekimoto S."/>
            <person name="Aerts A.L."/>
            <person name="Choi C."/>
            <person name="Clum A."/>
            <person name="LaButti K.M."/>
            <person name="Lindquist E.A."/>
            <person name="Yee Ngan C."/>
            <person name="Ohm R.A."/>
            <person name="Salamov A.A."/>
            <person name="Grigoriev I.V."/>
            <person name="Spatafora J.W."/>
            <person name="Berbee M.L."/>
        </authorList>
    </citation>
    <scope>NUCLEOTIDE SEQUENCE [LARGE SCALE GENOMIC DNA]</scope>
    <source>
        <strain evidence="3 4">JEL478</strain>
    </source>
</reference>
<accession>A0A139AI85</accession>
<feature type="transmembrane region" description="Helical" evidence="2">
    <location>
        <begin position="87"/>
        <end position="111"/>
    </location>
</feature>
<dbReference type="EMBL" id="KQ965752">
    <property type="protein sequence ID" value="KXS16500.1"/>
    <property type="molecule type" value="Genomic_DNA"/>
</dbReference>
<evidence type="ECO:0000313" key="3">
    <source>
        <dbReference type="EMBL" id="KXS16500.1"/>
    </source>
</evidence>
<keyword evidence="2" id="KW-1133">Transmembrane helix</keyword>
<keyword evidence="2" id="KW-0472">Membrane</keyword>
<dbReference type="Proteomes" id="UP000070544">
    <property type="component" value="Unassembled WGS sequence"/>
</dbReference>
<evidence type="ECO:0000256" key="1">
    <source>
        <dbReference type="SAM" id="MobiDB-lite"/>
    </source>
</evidence>
<proteinExistence type="predicted"/>